<evidence type="ECO:0000313" key="2">
    <source>
        <dbReference type="EMBL" id="CDF88106.1"/>
    </source>
</evidence>
<accession>A0A8J2T4V5</accession>
<dbReference type="Pfam" id="PF15375">
    <property type="entry name" value="FSAF1"/>
    <property type="match status" value="1"/>
</dbReference>
<feature type="compositionally biased region" description="Basic residues" evidence="1">
    <location>
        <begin position="258"/>
        <end position="269"/>
    </location>
</feature>
<proteinExistence type="predicted"/>
<dbReference type="OrthoDB" id="5556956at2759"/>
<name>A0A8J2T4V5_ZYGB2</name>
<dbReference type="InterPro" id="IPR027973">
    <property type="entry name" value="FSAF1-like"/>
</dbReference>
<dbReference type="PANTHER" id="PTHR28096">
    <property type="entry name" value="PROTEIN FAF1"/>
    <property type="match status" value="1"/>
</dbReference>
<dbReference type="GO" id="GO:0000462">
    <property type="term" value="P:maturation of SSU-rRNA from tricistronic rRNA transcript (SSU-rRNA, 5.8S rRNA, LSU-rRNA)"/>
    <property type="evidence" value="ECO:0007669"/>
    <property type="project" value="TreeGrafter"/>
</dbReference>
<protein>
    <submittedName>
        <fullName evidence="2">BN860_02476g1_1</fullName>
    </submittedName>
</protein>
<organism evidence="2 3">
    <name type="scientific">Zygosaccharomyces bailii (strain CLIB 213 / ATCC 58445 / CBS 680 / BCRC 21525 / NBRC 1098 / NCYC 1416 / NRRL Y-2227)</name>
    <dbReference type="NCBI Taxonomy" id="1333698"/>
    <lineage>
        <taxon>Eukaryota</taxon>
        <taxon>Fungi</taxon>
        <taxon>Dikarya</taxon>
        <taxon>Ascomycota</taxon>
        <taxon>Saccharomycotina</taxon>
        <taxon>Saccharomycetes</taxon>
        <taxon>Saccharomycetales</taxon>
        <taxon>Saccharomycetaceae</taxon>
        <taxon>Zygosaccharomyces</taxon>
    </lineage>
</organism>
<evidence type="ECO:0000313" key="3">
    <source>
        <dbReference type="Proteomes" id="UP000019375"/>
    </source>
</evidence>
<keyword evidence="3" id="KW-1185">Reference proteome</keyword>
<dbReference type="PANTHER" id="PTHR28096:SF1">
    <property type="entry name" value="PROTEIN FAF1"/>
    <property type="match status" value="1"/>
</dbReference>
<reference evidence="3" key="1">
    <citation type="journal article" date="2013" name="Genome Announc.">
        <title>Genome sequence of the food spoilage yeast Zygosaccharomyces bailii CLIB 213(T).</title>
        <authorList>
            <person name="Galeote V."/>
            <person name="Bigey F."/>
            <person name="Devillers H."/>
            <person name="Neuveglise C."/>
            <person name="Dequin S."/>
        </authorList>
    </citation>
    <scope>NUCLEOTIDE SEQUENCE [LARGE SCALE GENOMIC DNA]</scope>
    <source>
        <strain evidence="3">CLIB 213 / ATCC 58445 / CBS 680 / CCRC 21525 / NBRC 1098 / NCYC 1416 / NRRL Y-2227</strain>
    </source>
</reference>
<evidence type="ECO:0000256" key="1">
    <source>
        <dbReference type="SAM" id="MobiDB-lite"/>
    </source>
</evidence>
<feature type="region of interest" description="Disordered" evidence="1">
    <location>
        <begin position="249"/>
        <end position="278"/>
    </location>
</feature>
<dbReference type="InterPro" id="IPR053030">
    <property type="entry name" value="Ribosomal_biogenesis_FAF1-like"/>
</dbReference>
<gene>
    <name evidence="2" type="ORF">BN860_02476g</name>
</gene>
<feature type="region of interest" description="Disordered" evidence="1">
    <location>
        <begin position="21"/>
        <end position="142"/>
    </location>
</feature>
<sequence>MTDDGYARLLERQRLAFEAQFGSLESMGFEDKTKKHSTVQSDNDDNGGGQDNENEESEDSVSFKGFSDQSVDEDSSEDVSGQEILTSSRRLPKIIKFQDPSGIYQPPSKKQQKEIRSGKPLGNLPQETEEQHSDPESDSEQQNLRNDIELQQFLQESHLLSALDSSNNLHGKARGRALEMHLTDLSSASGGPQKLEKVPMQVRKGMVARHLQRIHKHEQEAAEAGIILAKTKKGQFRRLERTYKNDMERRIGSSIKSKDRKRKSHRQRGLKVQTVGRSTRNGLVLSKEDIDRIRNR</sequence>
<dbReference type="GO" id="GO:0005730">
    <property type="term" value="C:nucleolus"/>
    <property type="evidence" value="ECO:0007669"/>
    <property type="project" value="TreeGrafter"/>
</dbReference>
<dbReference type="Proteomes" id="UP000019375">
    <property type="component" value="Unassembled WGS sequence"/>
</dbReference>
<dbReference type="AlphaFoldDB" id="A0A8J2T4V5"/>
<dbReference type="EMBL" id="HG316455">
    <property type="protein sequence ID" value="CDF88106.1"/>
    <property type="molecule type" value="Genomic_DNA"/>
</dbReference>